<dbReference type="AlphaFoldDB" id="A0A222MWK5"/>
<name>A0A222MWK5_9BACT</name>
<accession>A0A222MWK5</accession>
<keyword evidence="2" id="KW-1185">Reference proteome</keyword>
<proteinExistence type="predicted"/>
<dbReference type="KEGG" id="cavi:CAV_0623"/>
<sequence>MRAFSLLETLFSILILSILFLFLYNSYLVFAKNTSIVSLNQELFNLEKELLKQNYTHSVNIILNDKTLHDLHLKESSVKSEHFILKSLKAFADDYKQEFKDEKSF</sequence>
<dbReference type="Proteomes" id="UP000201169">
    <property type="component" value="Chromosome"/>
</dbReference>
<reference evidence="1 2" key="1">
    <citation type="submission" date="2017-07" db="EMBL/GenBank/DDBJ databases">
        <title>Analysis of two Campylobacter avium genomes and identification of a novel hippuricase gene.</title>
        <authorList>
            <person name="Miller W.G."/>
            <person name="Chapman M.H."/>
            <person name="Yee E."/>
            <person name="Revez J."/>
            <person name="Bono J.L."/>
            <person name="Rossi M."/>
        </authorList>
    </citation>
    <scope>NUCLEOTIDE SEQUENCE [LARGE SCALE GENOMIC DNA]</scope>
    <source>
        <strain evidence="1 2">LMG 24591</strain>
    </source>
</reference>
<gene>
    <name evidence="1" type="ORF">CAV_0623</name>
</gene>
<dbReference type="RefSeq" id="WP_094325056.1">
    <property type="nucleotide sequence ID" value="NZ_CP022347.1"/>
</dbReference>
<evidence type="ECO:0008006" key="3">
    <source>
        <dbReference type="Google" id="ProtNLM"/>
    </source>
</evidence>
<organism evidence="1 2">
    <name type="scientific">Campylobacter avium LMG 24591</name>
    <dbReference type="NCBI Taxonomy" id="522484"/>
    <lineage>
        <taxon>Bacteria</taxon>
        <taxon>Pseudomonadati</taxon>
        <taxon>Campylobacterota</taxon>
        <taxon>Epsilonproteobacteria</taxon>
        <taxon>Campylobacterales</taxon>
        <taxon>Campylobacteraceae</taxon>
        <taxon>Campylobacter</taxon>
    </lineage>
</organism>
<protein>
    <recommendedName>
        <fullName evidence="3">Type II secretion system protein</fullName>
    </recommendedName>
</protein>
<evidence type="ECO:0000313" key="2">
    <source>
        <dbReference type="Proteomes" id="UP000201169"/>
    </source>
</evidence>
<evidence type="ECO:0000313" key="1">
    <source>
        <dbReference type="EMBL" id="ASQ30289.1"/>
    </source>
</evidence>
<dbReference type="EMBL" id="CP022347">
    <property type="protein sequence ID" value="ASQ30289.1"/>
    <property type="molecule type" value="Genomic_DNA"/>
</dbReference>